<feature type="domain" description="2Fe-2S ferredoxin-type" evidence="6">
    <location>
        <begin position="3"/>
        <end position="79"/>
    </location>
</feature>
<sequence>MSEKITFVLNGAETTVDVDPEMMLLDVLRDVLDLTGTKCGCDNSTCGTCVVVINGKSTKSCNTAIKKVAGAEVITIEGLAKGMELHPIQQSLAESGAVQCGFCTPGIIMELYGLLENNPNATQVEMENALNKHLCRCTGYEPIRDGALMAQKLMQDRK</sequence>
<dbReference type="InterPro" id="IPR012675">
    <property type="entry name" value="Beta-grasp_dom_sf"/>
</dbReference>
<organism evidence="7">
    <name type="scientific">bioreactor metagenome</name>
    <dbReference type="NCBI Taxonomy" id="1076179"/>
    <lineage>
        <taxon>unclassified sequences</taxon>
        <taxon>metagenomes</taxon>
        <taxon>ecological metagenomes</taxon>
    </lineage>
</organism>
<evidence type="ECO:0000256" key="2">
    <source>
        <dbReference type="ARBA" id="ARBA00022723"/>
    </source>
</evidence>
<keyword evidence="3 7" id="KW-0560">Oxidoreductase</keyword>
<dbReference type="PANTHER" id="PTHR44379">
    <property type="entry name" value="OXIDOREDUCTASE WITH IRON-SULFUR SUBUNIT"/>
    <property type="match status" value="1"/>
</dbReference>
<dbReference type="SUPFAM" id="SSF54292">
    <property type="entry name" value="2Fe-2S ferredoxin-like"/>
    <property type="match status" value="1"/>
</dbReference>
<dbReference type="InterPro" id="IPR051452">
    <property type="entry name" value="Diverse_Oxidoreductases"/>
</dbReference>
<evidence type="ECO:0000259" key="6">
    <source>
        <dbReference type="PROSITE" id="PS51085"/>
    </source>
</evidence>
<dbReference type="GO" id="GO:0051537">
    <property type="term" value="F:2 iron, 2 sulfur cluster binding"/>
    <property type="evidence" value="ECO:0007669"/>
    <property type="project" value="UniProtKB-KW"/>
</dbReference>
<dbReference type="InterPro" id="IPR036884">
    <property type="entry name" value="2Fe-2S-bd_dom_sf"/>
</dbReference>
<dbReference type="Pfam" id="PF00111">
    <property type="entry name" value="Fer2"/>
    <property type="match status" value="1"/>
</dbReference>
<dbReference type="FunFam" id="3.10.20.30:FF:000020">
    <property type="entry name" value="Xanthine dehydrogenase iron-sulfur subunit"/>
    <property type="match status" value="1"/>
</dbReference>
<comment type="caution">
    <text evidence="7">The sequence shown here is derived from an EMBL/GenBank/DDBJ whole genome shotgun (WGS) entry which is preliminary data.</text>
</comment>
<evidence type="ECO:0000313" key="7">
    <source>
        <dbReference type="EMBL" id="MPM98647.1"/>
    </source>
</evidence>
<gene>
    <name evidence="7" type="primary">cutS_11</name>
    <name evidence="7" type="ORF">SDC9_145835</name>
</gene>
<dbReference type="EC" id="1.2.5.3" evidence="7"/>
<evidence type="ECO:0000256" key="4">
    <source>
        <dbReference type="ARBA" id="ARBA00023004"/>
    </source>
</evidence>
<dbReference type="Pfam" id="PF01799">
    <property type="entry name" value="Fer2_2"/>
    <property type="match status" value="1"/>
</dbReference>
<dbReference type="CDD" id="cd00207">
    <property type="entry name" value="fer2"/>
    <property type="match status" value="1"/>
</dbReference>
<keyword evidence="4" id="KW-0408">Iron</keyword>
<dbReference type="Gene3D" id="3.10.20.30">
    <property type="match status" value="1"/>
</dbReference>
<dbReference type="PROSITE" id="PS51085">
    <property type="entry name" value="2FE2S_FER_2"/>
    <property type="match status" value="1"/>
</dbReference>
<dbReference type="InterPro" id="IPR036010">
    <property type="entry name" value="2Fe-2S_ferredoxin-like_sf"/>
</dbReference>
<keyword evidence="5" id="KW-0411">Iron-sulfur</keyword>
<evidence type="ECO:0000256" key="3">
    <source>
        <dbReference type="ARBA" id="ARBA00023002"/>
    </source>
</evidence>
<dbReference type="Gene3D" id="1.10.150.120">
    <property type="entry name" value="[2Fe-2S]-binding domain"/>
    <property type="match status" value="1"/>
</dbReference>
<keyword evidence="1" id="KW-0001">2Fe-2S</keyword>
<dbReference type="AlphaFoldDB" id="A0A645E9P1"/>
<dbReference type="InterPro" id="IPR001041">
    <property type="entry name" value="2Fe-2S_ferredoxin-type"/>
</dbReference>
<evidence type="ECO:0000256" key="1">
    <source>
        <dbReference type="ARBA" id="ARBA00022714"/>
    </source>
</evidence>
<dbReference type="PANTHER" id="PTHR44379:SF5">
    <property type="entry name" value="OXIDOREDUCTASE WITH IRON-SULFUR SUBUNIT"/>
    <property type="match status" value="1"/>
</dbReference>
<proteinExistence type="predicted"/>
<dbReference type="GO" id="GO:0046872">
    <property type="term" value="F:metal ion binding"/>
    <property type="evidence" value="ECO:0007669"/>
    <property type="project" value="UniProtKB-KW"/>
</dbReference>
<dbReference type="GO" id="GO:0008805">
    <property type="term" value="F:carbon-monoxide oxygenase activity"/>
    <property type="evidence" value="ECO:0007669"/>
    <property type="project" value="UniProtKB-EC"/>
</dbReference>
<reference evidence="7" key="1">
    <citation type="submission" date="2019-08" db="EMBL/GenBank/DDBJ databases">
        <authorList>
            <person name="Kucharzyk K."/>
            <person name="Murdoch R.W."/>
            <person name="Higgins S."/>
            <person name="Loffler F."/>
        </authorList>
    </citation>
    <scope>NUCLEOTIDE SEQUENCE</scope>
</reference>
<name>A0A645E9P1_9ZZZZ</name>
<accession>A0A645E9P1</accession>
<dbReference type="EMBL" id="VSSQ01044788">
    <property type="protein sequence ID" value="MPM98647.1"/>
    <property type="molecule type" value="Genomic_DNA"/>
</dbReference>
<dbReference type="InterPro" id="IPR002888">
    <property type="entry name" value="2Fe-2S-bd"/>
</dbReference>
<protein>
    <submittedName>
        <fullName evidence="7">Carbon monoxide dehydrogenase small chain</fullName>
        <ecNumber evidence="7">1.2.5.3</ecNumber>
    </submittedName>
</protein>
<keyword evidence="2" id="KW-0479">Metal-binding</keyword>
<dbReference type="SUPFAM" id="SSF47741">
    <property type="entry name" value="CO dehydrogenase ISP C-domain like"/>
    <property type="match status" value="1"/>
</dbReference>
<evidence type="ECO:0000256" key="5">
    <source>
        <dbReference type="ARBA" id="ARBA00023014"/>
    </source>
</evidence>